<organism evidence="1 2">
    <name type="scientific">Oceanicoccus sagamiensis</name>
    <dbReference type="NCBI Taxonomy" id="716816"/>
    <lineage>
        <taxon>Bacteria</taxon>
        <taxon>Pseudomonadati</taxon>
        <taxon>Pseudomonadota</taxon>
        <taxon>Gammaproteobacteria</taxon>
        <taxon>Cellvibrionales</taxon>
        <taxon>Spongiibacteraceae</taxon>
        <taxon>Oceanicoccus</taxon>
    </lineage>
</organism>
<dbReference type="Pfam" id="PF04077">
    <property type="entry name" value="DsrH"/>
    <property type="match status" value="1"/>
</dbReference>
<dbReference type="OrthoDB" id="9795117at2"/>
<dbReference type="RefSeq" id="WP_085759706.1">
    <property type="nucleotide sequence ID" value="NZ_CP019343.1"/>
</dbReference>
<dbReference type="InterPro" id="IPR027396">
    <property type="entry name" value="DsrEFH-like"/>
</dbReference>
<evidence type="ECO:0000313" key="1">
    <source>
        <dbReference type="EMBL" id="ARN75524.1"/>
    </source>
</evidence>
<dbReference type="Proteomes" id="UP000193450">
    <property type="component" value="Chromosome"/>
</dbReference>
<evidence type="ECO:0008006" key="3">
    <source>
        <dbReference type="Google" id="ProtNLM"/>
    </source>
</evidence>
<protein>
    <recommendedName>
        <fullName evidence="3">Sulfurtransferase TusB</fullName>
    </recommendedName>
</protein>
<name>A0A1X9NEP6_9GAMM</name>
<dbReference type="GO" id="GO:0002143">
    <property type="term" value="P:tRNA wobble position uridine thiolation"/>
    <property type="evidence" value="ECO:0007669"/>
    <property type="project" value="InterPro"/>
</dbReference>
<dbReference type="InterPro" id="IPR007215">
    <property type="entry name" value="Sulphur_relay_TusB/DsrH"/>
</dbReference>
<dbReference type="KEGG" id="osg:BST96_16260"/>
<sequence length="99" mass="11082">MILHTVNKSPFSDSSFTDCLKFCRAGSSVLLIEDGVYAGKKATHYSELIENHRDITFYALAVDVNARGLKQDISTNITLISDSEFVELTVTHHSVQSWF</sequence>
<dbReference type="AlphaFoldDB" id="A0A1X9NEP6"/>
<evidence type="ECO:0000313" key="2">
    <source>
        <dbReference type="Proteomes" id="UP000193450"/>
    </source>
</evidence>
<keyword evidence="2" id="KW-1185">Reference proteome</keyword>
<dbReference type="Gene3D" id="3.40.1260.10">
    <property type="entry name" value="DsrEFH-like"/>
    <property type="match status" value="1"/>
</dbReference>
<accession>A0A1X9NEP6</accession>
<proteinExistence type="predicted"/>
<dbReference type="SUPFAM" id="SSF75169">
    <property type="entry name" value="DsrEFH-like"/>
    <property type="match status" value="1"/>
</dbReference>
<dbReference type="GO" id="GO:1990228">
    <property type="term" value="C:sulfurtransferase complex"/>
    <property type="evidence" value="ECO:0007669"/>
    <property type="project" value="TreeGrafter"/>
</dbReference>
<dbReference type="EMBL" id="CP019343">
    <property type="protein sequence ID" value="ARN75524.1"/>
    <property type="molecule type" value="Genomic_DNA"/>
</dbReference>
<dbReference type="PANTHER" id="PTHR37526:SF1">
    <property type="entry name" value="PROTEIN TUSB"/>
    <property type="match status" value="1"/>
</dbReference>
<dbReference type="PANTHER" id="PTHR37526">
    <property type="entry name" value="PROTEIN TUSB"/>
    <property type="match status" value="1"/>
</dbReference>
<dbReference type="NCBIfam" id="TIGR03011">
    <property type="entry name" value="sulf_tusB_dsrH"/>
    <property type="match status" value="1"/>
</dbReference>
<dbReference type="STRING" id="716816.BST96_16260"/>
<reference evidence="1 2" key="1">
    <citation type="submission" date="2016-11" db="EMBL/GenBank/DDBJ databases">
        <title>Trade-off between light-utilization and light-protection in marine flavobacteria.</title>
        <authorList>
            <person name="Kumagai Y."/>
        </authorList>
    </citation>
    <scope>NUCLEOTIDE SEQUENCE [LARGE SCALE GENOMIC DNA]</scope>
    <source>
        <strain evidence="1 2">NBRC 107125</strain>
    </source>
</reference>
<gene>
    <name evidence="1" type="ORF">BST96_16260</name>
</gene>